<dbReference type="GeneID" id="92041969"/>
<reference evidence="2 3" key="1">
    <citation type="submission" date="2023-01" db="EMBL/GenBank/DDBJ databases">
        <title>Analysis of 21 Apiospora genomes using comparative genomics revels a genus with tremendous synthesis potential of carbohydrate active enzymes and secondary metabolites.</title>
        <authorList>
            <person name="Sorensen T."/>
        </authorList>
    </citation>
    <scope>NUCLEOTIDE SEQUENCE [LARGE SCALE GENOMIC DNA]</scope>
    <source>
        <strain evidence="2 3">CBS 114990</strain>
    </source>
</reference>
<proteinExistence type="predicted"/>
<evidence type="ECO:0000313" key="2">
    <source>
        <dbReference type="EMBL" id="KAK8089633.1"/>
    </source>
</evidence>
<keyword evidence="2" id="KW-0808">Transferase</keyword>
<dbReference type="Proteomes" id="UP001433268">
    <property type="component" value="Unassembled WGS sequence"/>
</dbReference>
<organism evidence="2 3">
    <name type="scientific">Apiospora hydei</name>
    <dbReference type="NCBI Taxonomy" id="1337664"/>
    <lineage>
        <taxon>Eukaryota</taxon>
        <taxon>Fungi</taxon>
        <taxon>Dikarya</taxon>
        <taxon>Ascomycota</taxon>
        <taxon>Pezizomycotina</taxon>
        <taxon>Sordariomycetes</taxon>
        <taxon>Xylariomycetidae</taxon>
        <taxon>Amphisphaeriales</taxon>
        <taxon>Apiosporaceae</taxon>
        <taxon>Apiospora</taxon>
    </lineage>
</organism>
<dbReference type="RefSeq" id="XP_066672527.1">
    <property type="nucleotide sequence ID" value="XM_066808909.1"/>
</dbReference>
<dbReference type="GO" id="GO:0016301">
    <property type="term" value="F:kinase activity"/>
    <property type="evidence" value="ECO:0007669"/>
    <property type="project" value="UniProtKB-KW"/>
</dbReference>
<comment type="caution">
    <text evidence="2">The sequence shown here is derived from an EMBL/GenBank/DDBJ whole genome shotgun (WGS) entry which is preliminary data.</text>
</comment>
<evidence type="ECO:0000313" key="3">
    <source>
        <dbReference type="Proteomes" id="UP001433268"/>
    </source>
</evidence>
<feature type="compositionally biased region" description="Polar residues" evidence="1">
    <location>
        <begin position="127"/>
        <end position="139"/>
    </location>
</feature>
<feature type="compositionally biased region" description="Acidic residues" evidence="1">
    <location>
        <begin position="182"/>
        <end position="192"/>
    </location>
</feature>
<keyword evidence="3" id="KW-1185">Reference proteome</keyword>
<name>A0ABR1X2J0_9PEZI</name>
<accession>A0ABR1X2J0</accession>
<feature type="compositionally biased region" description="Polar residues" evidence="1">
    <location>
        <begin position="58"/>
        <end position="78"/>
    </location>
</feature>
<protein>
    <submittedName>
        <fullName evidence="2">MAP kinase kinase kinase wis4</fullName>
    </submittedName>
</protein>
<sequence>MSSETSPRAVRFSQGEHELLDSDASGSSGDYVADPNDPAELERQDEVGSLARYADPGSHSSSVASLAPNSLANSTNSRRGMALPSDTNGTSTPSGAVSNSTRQSQQRPLPLTRTPSGTYAPQRGPGINTQSFPINTRSGSRPRRGEDPADKFRHQEPAYLRMMRQEPNMNGYFDPYTPSLDYTDDESEEETPSSEGAYDDRYNEETIMFYNDDNDLQPTEDDIQDPVNRERLEWHGMLAAVLTGDVVRQEKKRLIGSSEQQGGKTAHKAELWVGLRSKVCGRSLAVQRRMVEEARGNLDRIIDEIIRFEVQGESEAGKPPIDQIRDVVQKIEKCESLYPSWDALGAEHKTAKSQAFLEASDAVLSWYNTNEMINTELSILKKWVGNENLDFHMKKQRSPSTNGLGDETSFLDRLMKEDGLKSLHDDNGGSFEEKQRNAAKTKTLVRRSMLSAISTTIAKAKETLIVNSAAFKKRHLPPYIEEILTLISFPSRLIEEIIKVVLDALKYYFKMLNWKLSRNKNTFKEAEVLFQEWGFANEIGRNLQGGDIEVAEQFSTLTFKALNRLSQTFERELQRKPKESVDAMSKRYKQVLESVRVRQRMLQRFSRKLSDHYENASDLSIAFAPDDLQSFYERLSVSGHFLVDEFEGIQVVASPALVGRDDEVQTILRTCFHDPELAPDRTDPYVLILRPETPLHWFGNRSTQPLNIDSTDLKVGQMRLIADGSQYPLINARKIFLESIDMHLDLVVEQRSNLHKVNARLMEIRKVAFKLSNTFMDSVETIRKQTQGA</sequence>
<feature type="compositionally biased region" description="Basic and acidic residues" evidence="1">
    <location>
        <begin position="143"/>
        <end position="156"/>
    </location>
</feature>
<feature type="compositionally biased region" description="Low complexity" evidence="1">
    <location>
        <begin position="22"/>
        <end position="34"/>
    </location>
</feature>
<gene>
    <name evidence="2" type="ORF">PG997_004594</name>
</gene>
<evidence type="ECO:0000256" key="1">
    <source>
        <dbReference type="SAM" id="MobiDB-lite"/>
    </source>
</evidence>
<feature type="compositionally biased region" description="Polar residues" evidence="1">
    <location>
        <begin position="85"/>
        <end position="119"/>
    </location>
</feature>
<dbReference type="EMBL" id="JAQQWN010000004">
    <property type="protein sequence ID" value="KAK8089633.1"/>
    <property type="molecule type" value="Genomic_DNA"/>
</dbReference>
<feature type="region of interest" description="Disordered" evidence="1">
    <location>
        <begin position="1"/>
        <end position="198"/>
    </location>
</feature>
<keyword evidence="2" id="KW-0418">Kinase</keyword>